<name>A0A6C0HDD2_9ZZZZ</name>
<dbReference type="EMBL" id="MN739925">
    <property type="protein sequence ID" value="QHT78013.1"/>
    <property type="molecule type" value="Genomic_DNA"/>
</dbReference>
<proteinExistence type="predicted"/>
<reference evidence="1" key="1">
    <citation type="journal article" date="2020" name="Nature">
        <title>Giant virus diversity and host interactions through global metagenomics.</title>
        <authorList>
            <person name="Schulz F."/>
            <person name="Roux S."/>
            <person name="Paez-Espino D."/>
            <person name="Jungbluth S."/>
            <person name="Walsh D.A."/>
            <person name="Denef V.J."/>
            <person name="McMahon K.D."/>
            <person name="Konstantinidis K.T."/>
            <person name="Eloe-Fadrosh E.A."/>
            <person name="Kyrpides N.C."/>
            <person name="Woyke T."/>
        </authorList>
    </citation>
    <scope>NUCLEOTIDE SEQUENCE</scope>
    <source>
        <strain evidence="1">GVMAG-M-3300023179-90</strain>
    </source>
</reference>
<evidence type="ECO:0000313" key="1">
    <source>
        <dbReference type="EMBL" id="QHT78013.1"/>
    </source>
</evidence>
<organism evidence="1">
    <name type="scientific">viral metagenome</name>
    <dbReference type="NCBI Taxonomy" id="1070528"/>
    <lineage>
        <taxon>unclassified sequences</taxon>
        <taxon>metagenomes</taxon>
        <taxon>organismal metagenomes</taxon>
    </lineage>
</organism>
<accession>A0A6C0HDD2</accession>
<dbReference type="AlphaFoldDB" id="A0A6C0HDD2"/>
<sequence>MSSAYINHEYITFIKTFIVNKCVSKYCKKILNSSKDDNLHEDFQSTYMQNIKKYIYDPDVWSKIMAELYTPIQYLIHLYKTNDSDCLIHTDTENVFLMKTFQEYIDSSITLQKVGPYDYQRFIASMKDPEFKNNLVTKYEEYIFENKVKNYLVYVAKLYLSIKFNDTNVTNFTDREKNEIENCINIMPFLEFLCKREQMGNSGNDWVDENGGSLSRVHKKDMVVDQRIQWIENETINYINDNMFM</sequence>
<protein>
    <submittedName>
        <fullName evidence="1">Uncharacterized protein</fullName>
    </submittedName>
</protein>